<evidence type="ECO:0000256" key="9">
    <source>
        <dbReference type="ARBA" id="ARBA00049556"/>
    </source>
</evidence>
<feature type="binding site" evidence="12">
    <location>
        <position position="74"/>
    </location>
    <ligand>
        <name>CoA</name>
        <dbReference type="ChEBI" id="CHEBI:57287"/>
    </ligand>
</feature>
<keyword evidence="17" id="KW-1185">Reference proteome</keyword>
<dbReference type="SUPFAM" id="SSF48179">
    <property type="entry name" value="6-phosphogluconate dehydrogenase C-terminal domain-like"/>
    <property type="match status" value="1"/>
</dbReference>
<comment type="pathway">
    <text evidence="2">Lipid metabolism; fatty acid beta-oxidation.</text>
</comment>
<evidence type="ECO:0000256" key="12">
    <source>
        <dbReference type="PIRSR" id="PIRSR000105-3"/>
    </source>
</evidence>
<feature type="binding site" evidence="11">
    <location>
        <position position="143"/>
    </location>
    <ligand>
        <name>NAD(+)</name>
        <dbReference type="ChEBI" id="CHEBI:57540"/>
    </ligand>
</feature>
<feature type="binding site" evidence="11">
    <location>
        <position position="116"/>
    </location>
    <ligand>
        <name>NAD(+)</name>
        <dbReference type="ChEBI" id="CHEBI:57540"/>
    </ligand>
</feature>
<dbReference type="Gene3D" id="1.10.1040.10">
    <property type="entry name" value="N-(1-d-carboxylethyl)-l-norvaline Dehydrogenase, domain 2"/>
    <property type="match status" value="1"/>
</dbReference>
<dbReference type="Pfam" id="PF00725">
    <property type="entry name" value="3HCDH"/>
    <property type="match status" value="1"/>
</dbReference>
<dbReference type="PANTHER" id="PTHR43561:SF3">
    <property type="entry name" value="HYDROXYACYL-COENZYME A DEHYDROGENASE, MITOCHONDRIAL"/>
    <property type="match status" value="1"/>
</dbReference>
<evidence type="ECO:0000313" key="15">
    <source>
        <dbReference type="EMBL" id="JAG91179.1"/>
    </source>
</evidence>
<keyword evidence="5" id="KW-0560">Oxidoreductase</keyword>
<keyword evidence="8" id="KW-0496">Mitochondrion</keyword>
<evidence type="ECO:0000256" key="7">
    <source>
        <dbReference type="ARBA" id="ARBA00023098"/>
    </source>
</evidence>
<evidence type="ECO:0000256" key="3">
    <source>
        <dbReference type="ARBA" id="ARBA00009463"/>
    </source>
</evidence>
<evidence type="ECO:0000256" key="11">
    <source>
        <dbReference type="PIRSR" id="PIRSR000105-2"/>
    </source>
</evidence>
<comment type="subcellular location">
    <subcellularLocation>
        <location evidence="1">Mitochondrion matrix</location>
    </subcellularLocation>
</comment>
<dbReference type="InterPro" id="IPR052242">
    <property type="entry name" value="Mito_3-hydroxyacyl-CoA_DH"/>
</dbReference>
<feature type="binding site" evidence="12">
    <location>
        <position position="67"/>
    </location>
    <ligand>
        <name>CoA</name>
        <dbReference type="ChEBI" id="CHEBI:57287"/>
    </ligand>
</feature>
<feature type="site" description="Important for catalytic activity" evidence="10">
    <location>
        <position position="164"/>
    </location>
</feature>
<gene>
    <name evidence="16" type="ORF">V5799_019558</name>
</gene>
<dbReference type="InterPro" id="IPR006108">
    <property type="entry name" value="3HC_DH_C"/>
</dbReference>
<feature type="domain" description="3-hydroxyacyl-CoA dehydrogenase NAD binding" evidence="14">
    <location>
        <begin position="23"/>
        <end position="208"/>
    </location>
</feature>
<dbReference type="InterPro" id="IPR022694">
    <property type="entry name" value="3-OHacyl-CoA_DH"/>
</dbReference>
<keyword evidence="6 11" id="KW-0520">NAD</keyword>
<dbReference type="InterPro" id="IPR006176">
    <property type="entry name" value="3-OHacyl-CoA_DH_NAD-bd"/>
</dbReference>
<dbReference type="GO" id="GO:0006635">
    <property type="term" value="P:fatty acid beta-oxidation"/>
    <property type="evidence" value="ECO:0007669"/>
    <property type="project" value="TreeGrafter"/>
</dbReference>
<evidence type="ECO:0000256" key="2">
    <source>
        <dbReference type="ARBA" id="ARBA00005005"/>
    </source>
</evidence>
<reference evidence="16" key="3">
    <citation type="submission" date="2023-03" db="EMBL/GenBank/DDBJ databases">
        <authorList>
            <person name="Thuy-Boun P."/>
        </authorList>
    </citation>
    <scope>NUCLEOTIDE SEQUENCE</scope>
    <source>
        <strain evidence="16">F_SG_1</strain>
        <tissue evidence="16">Salivary glands</tissue>
    </source>
</reference>
<reference evidence="15" key="1">
    <citation type="journal article" date="2015" name="PLoS ONE">
        <title>An Insight into the Sialome of the Lone Star Tick, Amblyomma americanum, with a Glimpse on Its Time Dependent Gene Expression.</title>
        <authorList>
            <person name="Karim S."/>
            <person name="Ribeiro J.M."/>
        </authorList>
    </citation>
    <scope>NUCLEOTIDE SEQUENCE</scope>
    <source>
        <tissue evidence="15">Salivary gland</tissue>
    </source>
</reference>
<dbReference type="Gene3D" id="3.40.50.720">
    <property type="entry name" value="NAD(P)-binding Rossmann-like Domain"/>
    <property type="match status" value="1"/>
</dbReference>
<evidence type="ECO:0000259" key="13">
    <source>
        <dbReference type="Pfam" id="PF00725"/>
    </source>
</evidence>
<dbReference type="SUPFAM" id="SSF51735">
    <property type="entry name" value="NAD(P)-binding Rossmann-fold domains"/>
    <property type="match status" value="1"/>
</dbReference>
<evidence type="ECO:0000256" key="5">
    <source>
        <dbReference type="ARBA" id="ARBA00023002"/>
    </source>
</evidence>
<reference evidence="16 17" key="2">
    <citation type="journal article" date="2023" name="Arcadia Sci">
        <title>De novo assembly of a long-read Amblyomma americanum tick genome.</title>
        <authorList>
            <person name="Chou S."/>
            <person name="Poskanzer K.E."/>
            <person name="Rollins M."/>
            <person name="Thuy-Boun P.S."/>
        </authorList>
    </citation>
    <scope>NUCLEOTIDE SEQUENCE [LARGE SCALE GENOMIC DNA]</scope>
    <source>
        <strain evidence="16">F_SG_1</strain>
        <tissue evidence="16">Salivary glands</tissue>
    </source>
</reference>
<feature type="binding site" evidence="11">
    <location>
        <begin position="28"/>
        <end position="33"/>
    </location>
    <ligand>
        <name>NAD(+)</name>
        <dbReference type="ChEBI" id="CHEBI:57540"/>
    </ligand>
</feature>
<evidence type="ECO:0000256" key="1">
    <source>
        <dbReference type="ARBA" id="ARBA00004305"/>
    </source>
</evidence>
<feature type="binding site" evidence="11">
    <location>
        <position position="167"/>
    </location>
    <ligand>
        <name>NAD(+)</name>
        <dbReference type="ChEBI" id="CHEBI:57540"/>
    </ligand>
</feature>
<organism evidence="15">
    <name type="scientific">Amblyomma americanum</name>
    <name type="common">Lone star tick</name>
    <dbReference type="NCBI Taxonomy" id="6943"/>
    <lineage>
        <taxon>Eukaryota</taxon>
        <taxon>Metazoa</taxon>
        <taxon>Ecdysozoa</taxon>
        <taxon>Arthropoda</taxon>
        <taxon>Chelicerata</taxon>
        <taxon>Arachnida</taxon>
        <taxon>Acari</taxon>
        <taxon>Parasitiformes</taxon>
        <taxon>Ixodida</taxon>
        <taxon>Ixodoidea</taxon>
        <taxon>Ixodidae</taxon>
        <taxon>Amblyomminae</taxon>
        <taxon>Amblyomma</taxon>
    </lineage>
</organism>
<dbReference type="InterPro" id="IPR008927">
    <property type="entry name" value="6-PGluconate_DH-like_C_sf"/>
</dbReference>
<feature type="domain" description="3-hydroxyacyl-CoA dehydrogenase C-terminal" evidence="13">
    <location>
        <begin position="210"/>
        <end position="306"/>
    </location>
</feature>
<feature type="binding site" evidence="12">
    <location>
        <position position="143"/>
    </location>
    <ligand>
        <name>CoA</name>
        <dbReference type="ChEBI" id="CHEBI:57287"/>
    </ligand>
</feature>
<dbReference type="PIRSF" id="PIRSF000105">
    <property type="entry name" value="HCDH"/>
    <property type="match status" value="1"/>
</dbReference>
<dbReference type="Pfam" id="PF02737">
    <property type="entry name" value="3HCDH_N"/>
    <property type="match status" value="1"/>
</dbReference>
<evidence type="ECO:0000256" key="6">
    <source>
        <dbReference type="ARBA" id="ARBA00023027"/>
    </source>
</evidence>
<reference evidence="16" key="4">
    <citation type="submission" date="2024-02" db="EMBL/GenBank/DDBJ databases">
        <authorList>
            <person name="Mcdaniel E.A."/>
            <person name="Celebi F.M."/>
            <person name="Reiter T."/>
            <person name="Weiss E.C."/>
            <person name="Chou S."/>
        </authorList>
    </citation>
    <scope>NUCLEOTIDE SEQUENCE</scope>
    <source>
        <strain evidence="16">F_SG_1</strain>
        <tissue evidence="16">Salivary glands</tissue>
    </source>
</reference>
<comment type="similarity">
    <text evidence="3">Belongs to the 3-hydroxyacyl-CoA dehydrogenase family.</text>
</comment>
<feature type="binding site" evidence="11">
    <location>
        <position position="121"/>
    </location>
    <ligand>
        <name>NAD(+)</name>
        <dbReference type="ChEBI" id="CHEBI:57540"/>
    </ligand>
</feature>
<evidence type="ECO:0000256" key="10">
    <source>
        <dbReference type="PIRSR" id="PIRSR000105-1"/>
    </source>
</evidence>
<proteinExistence type="evidence at transcript level"/>
<dbReference type="GO" id="GO:0070403">
    <property type="term" value="F:NAD+ binding"/>
    <property type="evidence" value="ECO:0007669"/>
    <property type="project" value="InterPro"/>
</dbReference>
<dbReference type="InterPro" id="IPR036291">
    <property type="entry name" value="NAD(P)-bd_dom_sf"/>
</dbReference>
<dbReference type="AlphaFoldDB" id="A0A0C9S2F2"/>
<comment type="catalytic activity">
    <reaction evidence="9">
        <text>a (3S)-3-hydroxyacyl-CoA + NAD(+) = a 3-oxoacyl-CoA + NADH + H(+)</text>
        <dbReference type="Rhea" id="RHEA:22432"/>
        <dbReference type="ChEBI" id="CHEBI:15378"/>
        <dbReference type="ChEBI" id="CHEBI:57318"/>
        <dbReference type="ChEBI" id="CHEBI:57540"/>
        <dbReference type="ChEBI" id="CHEBI:57945"/>
        <dbReference type="ChEBI" id="CHEBI:90726"/>
        <dbReference type="EC" id="1.1.1.35"/>
    </reaction>
</comment>
<dbReference type="FunFam" id="3.40.50.720:FF:000258">
    <property type="entry name" value="Hydroxyacyl-coenzyme A dehydrogenase, mitochondrial"/>
    <property type="match status" value="1"/>
</dbReference>
<keyword evidence="7" id="KW-0443">Lipid metabolism</keyword>
<evidence type="ECO:0000313" key="17">
    <source>
        <dbReference type="Proteomes" id="UP001321473"/>
    </source>
</evidence>
<dbReference type="EMBL" id="GBZX01001561">
    <property type="protein sequence ID" value="JAG91179.1"/>
    <property type="molecule type" value="mRNA"/>
</dbReference>
<accession>A0A0C9S2F2</accession>
<dbReference type="InterPro" id="IPR013328">
    <property type="entry name" value="6PGD_dom2"/>
</dbReference>
<dbReference type="EMBL" id="JARKHS020010168">
    <property type="protein sequence ID" value="KAK8779101.1"/>
    <property type="molecule type" value="Genomic_DNA"/>
</dbReference>
<sequence>MLATYLSFRAFSSSSIVRTAIKHVVVVGGGSMGAGIAQVASQTGHQVVLVDVSKEVLDKSKARIEESLKRVAKKKFADDKKAGEEFVQKTLAGIAVSTSAEEAVKNTDLVVEAIVENIDVKKKLFAALDKVAGPLTIFSSNTSSLPIADIASSTSRKDRFGGLHFFNPVPVMKLLEVVRIPETSEDTFQKMQAWGKALGKTTVICKDTPGFIVNRLLVPAMLEAVRMLERGDASAQDVDTAMKLGAGHPMGPLELADYVGLDVTKFIIDGWHQRFPENPLFKPSALLDKLVQEGKLGVKTGEGFYKHSKK</sequence>
<dbReference type="PANTHER" id="PTHR43561">
    <property type="match status" value="1"/>
</dbReference>
<evidence type="ECO:0000256" key="8">
    <source>
        <dbReference type="ARBA" id="ARBA00023128"/>
    </source>
</evidence>
<feature type="binding site" evidence="11">
    <location>
        <position position="51"/>
    </location>
    <ligand>
        <name>NAD(+)</name>
        <dbReference type="ChEBI" id="CHEBI:57540"/>
    </ligand>
</feature>
<evidence type="ECO:0000313" key="16">
    <source>
        <dbReference type="EMBL" id="KAK8779101.1"/>
    </source>
</evidence>
<protein>
    <submittedName>
        <fullName evidence="15">Putative 3-hydroxyacyl-coa dehydrogenase</fullName>
    </submittedName>
</protein>
<dbReference type="GO" id="GO:0003857">
    <property type="term" value="F:(3S)-3-hydroxyacyl-CoA dehydrogenase (NAD+) activity"/>
    <property type="evidence" value="ECO:0007669"/>
    <property type="project" value="UniProtKB-EC"/>
</dbReference>
<feature type="binding site" evidence="11">
    <location>
        <position position="299"/>
    </location>
    <ligand>
        <name>NAD(+)</name>
        <dbReference type="ChEBI" id="CHEBI:57540"/>
    </ligand>
</feature>
<dbReference type="Proteomes" id="UP001321473">
    <property type="component" value="Unassembled WGS sequence"/>
</dbReference>
<evidence type="ECO:0000256" key="4">
    <source>
        <dbReference type="ARBA" id="ARBA00022832"/>
    </source>
</evidence>
<dbReference type="GO" id="GO:0005759">
    <property type="term" value="C:mitochondrial matrix"/>
    <property type="evidence" value="ECO:0007669"/>
    <property type="project" value="UniProtKB-SubCell"/>
</dbReference>
<name>A0A0C9S2F2_AMBAM</name>
<evidence type="ECO:0000259" key="14">
    <source>
        <dbReference type="Pfam" id="PF02737"/>
    </source>
</evidence>
<keyword evidence="4" id="KW-0276">Fatty acid metabolism</keyword>